<evidence type="ECO:0000313" key="1">
    <source>
        <dbReference type="EMBL" id="KEO53412.1"/>
    </source>
</evidence>
<evidence type="ECO:0000313" key="2">
    <source>
        <dbReference type="Proteomes" id="UP000027432"/>
    </source>
</evidence>
<dbReference type="EMBL" id="AUND01000016">
    <property type="protein sequence ID" value="KEO53412.1"/>
    <property type="molecule type" value="Genomic_DNA"/>
</dbReference>
<gene>
    <name evidence="1" type="ORF">TP2_17940</name>
</gene>
<protein>
    <submittedName>
        <fullName evidence="1">Uncharacterized protein</fullName>
    </submittedName>
</protein>
<comment type="caution">
    <text evidence="1">The sequence shown here is derived from an EMBL/GenBank/DDBJ whole genome shotgun (WGS) entry which is preliminary data.</text>
</comment>
<dbReference type="STRING" id="1353537.TP2_17940"/>
<dbReference type="AlphaFoldDB" id="A0A074JVN3"/>
<dbReference type="Proteomes" id="UP000027432">
    <property type="component" value="Unassembled WGS sequence"/>
</dbReference>
<name>A0A074JVN3_9RHOB</name>
<proteinExistence type="predicted"/>
<dbReference type="OrthoDB" id="7865457at2"/>
<sequence length="160" mass="18111">MDFGLKEIGEALVAGKQGLDLLRGGTDYVRGLRSKDDKPAHLSPEELSDLYERLFRAQNALLEMNGLLRDAQDKAREADQRNSKLHRYELQQLALGGFVRRLKEEFRDQEADHMVCATCFEKGFAFILQPSGYVVQCPVCKGVIDMESAERPNPRRKGIV</sequence>
<dbReference type="RefSeq" id="WP_038076445.1">
    <property type="nucleotide sequence ID" value="NZ_AUND01000016.1"/>
</dbReference>
<reference evidence="1 2" key="1">
    <citation type="submission" date="2013-07" db="EMBL/GenBank/DDBJ databases">
        <title>Thioclava pacifica DSM 10166 Genome Sequencing.</title>
        <authorList>
            <person name="Lai Q."/>
            <person name="Shao Z."/>
        </authorList>
    </citation>
    <scope>NUCLEOTIDE SEQUENCE [LARGE SCALE GENOMIC DNA]</scope>
    <source>
        <strain evidence="1 2">DSM 10166</strain>
    </source>
</reference>
<keyword evidence="2" id="KW-1185">Reference proteome</keyword>
<organism evidence="1 2">
    <name type="scientific">Thioclava pacifica DSM 10166</name>
    <dbReference type="NCBI Taxonomy" id="1353537"/>
    <lineage>
        <taxon>Bacteria</taxon>
        <taxon>Pseudomonadati</taxon>
        <taxon>Pseudomonadota</taxon>
        <taxon>Alphaproteobacteria</taxon>
        <taxon>Rhodobacterales</taxon>
        <taxon>Paracoccaceae</taxon>
        <taxon>Thioclava</taxon>
    </lineage>
</organism>
<accession>A0A074JVN3</accession>